<dbReference type="RefSeq" id="WP_165230063.1">
    <property type="nucleotide sequence ID" value="NZ_CP049257.1"/>
</dbReference>
<comment type="subcellular location">
    <subcellularLocation>
        <location evidence="1">Cytoplasm</location>
        <location evidence="1">Cytosol</location>
    </subcellularLocation>
</comment>
<proteinExistence type="inferred from homology"/>
<evidence type="ECO:0000256" key="2">
    <source>
        <dbReference type="ARBA" id="ARBA00008787"/>
    </source>
</evidence>
<accession>A0A6G6WB56</accession>
<reference evidence="6 7" key="1">
    <citation type="submission" date="2020-02" db="EMBL/GenBank/DDBJ databases">
        <title>Full genome sequence of Nocardioides sp. R-3366.</title>
        <authorList>
            <person name="Im W.-T."/>
        </authorList>
    </citation>
    <scope>NUCLEOTIDE SEQUENCE [LARGE SCALE GENOMIC DNA]</scope>
    <source>
        <strain evidence="6 7">R-3366</strain>
    </source>
</reference>
<evidence type="ECO:0000256" key="4">
    <source>
        <dbReference type="ARBA" id="ARBA00022795"/>
    </source>
</evidence>
<dbReference type="Gene3D" id="1.20.120.340">
    <property type="entry name" value="Flagellar protein FliS"/>
    <property type="match status" value="1"/>
</dbReference>
<dbReference type="SUPFAM" id="SSF101116">
    <property type="entry name" value="Flagellar export chaperone FliS"/>
    <property type="match status" value="1"/>
</dbReference>
<dbReference type="EMBL" id="CP049257">
    <property type="protein sequence ID" value="QIG42472.1"/>
    <property type="molecule type" value="Genomic_DNA"/>
</dbReference>
<dbReference type="InterPro" id="IPR003713">
    <property type="entry name" value="FliS"/>
</dbReference>
<evidence type="ECO:0000313" key="6">
    <source>
        <dbReference type="EMBL" id="QIG42472.1"/>
    </source>
</evidence>
<name>A0A6G6WB56_9ACTN</name>
<evidence type="ECO:0000256" key="3">
    <source>
        <dbReference type="ARBA" id="ARBA00022490"/>
    </source>
</evidence>
<dbReference type="GO" id="GO:0044780">
    <property type="term" value="P:bacterial-type flagellum assembly"/>
    <property type="evidence" value="ECO:0007669"/>
    <property type="project" value="InterPro"/>
</dbReference>
<keyword evidence="6" id="KW-0969">Cilium</keyword>
<dbReference type="Pfam" id="PF02561">
    <property type="entry name" value="FliS"/>
    <property type="match status" value="1"/>
</dbReference>
<evidence type="ECO:0000313" key="7">
    <source>
        <dbReference type="Proteomes" id="UP000502996"/>
    </source>
</evidence>
<dbReference type="GO" id="GO:0071973">
    <property type="term" value="P:bacterial-type flagellum-dependent cell motility"/>
    <property type="evidence" value="ECO:0007669"/>
    <property type="project" value="TreeGrafter"/>
</dbReference>
<dbReference type="NCBIfam" id="TIGR00208">
    <property type="entry name" value="fliS"/>
    <property type="match status" value="1"/>
</dbReference>
<dbReference type="InterPro" id="IPR036584">
    <property type="entry name" value="FliS_sf"/>
</dbReference>
<dbReference type="CDD" id="cd16098">
    <property type="entry name" value="FliS"/>
    <property type="match status" value="1"/>
</dbReference>
<evidence type="ECO:0000256" key="1">
    <source>
        <dbReference type="ARBA" id="ARBA00004514"/>
    </source>
</evidence>
<organism evidence="6 7">
    <name type="scientific">Nocardioides anomalus</name>
    <dbReference type="NCBI Taxonomy" id="2712223"/>
    <lineage>
        <taxon>Bacteria</taxon>
        <taxon>Bacillati</taxon>
        <taxon>Actinomycetota</taxon>
        <taxon>Actinomycetes</taxon>
        <taxon>Propionibacteriales</taxon>
        <taxon>Nocardioidaceae</taxon>
        <taxon>Nocardioides</taxon>
    </lineage>
</organism>
<evidence type="ECO:0000256" key="5">
    <source>
        <dbReference type="ARBA" id="ARBA00023186"/>
    </source>
</evidence>
<keyword evidence="7" id="KW-1185">Reference proteome</keyword>
<dbReference type="KEGG" id="nano:G5V58_06530"/>
<dbReference type="GO" id="GO:0005829">
    <property type="term" value="C:cytosol"/>
    <property type="evidence" value="ECO:0007669"/>
    <property type="project" value="UniProtKB-SubCell"/>
</dbReference>
<gene>
    <name evidence="6" type="primary">fliS</name>
    <name evidence="6" type="ORF">G5V58_06530</name>
</gene>
<dbReference type="PANTHER" id="PTHR34773:SF1">
    <property type="entry name" value="FLAGELLAR SECRETION CHAPERONE FLIS"/>
    <property type="match status" value="1"/>
</dbReference>
<keyword evidence="3" id="KW-0963">Cytoplasm</keyword>
<dbReference type="AlphaFoldDB" id="A0A6G6WB56"/>
<keyword evidence="5" id="KW-0143">Chaperone</keyword>
<dbReference type="PANTHER" id="PTHR34773">
    <property type="entry name" value="FLAGELLAR SECRETION CHAPERONE FLIS"/>
    <property type="match status" value="1"/>
</dbReference>
<keyword evidence="4" id="KW-1005">Bacterial flagellum biogenesis</keyword>
<dbReference type="Proteomes" id="UP000502996">
    <property type="component" value="Chromosome"/>
</dbReference>
<keyword evidence="6" id="KW-0282">Flagellum</keyword>
<comment type="similarity">
    <text evidence="2">Belongs to the FliS family.</text>
</comment>
<sequence length="127" mass="13845">MTYSPRPDAYLDASVATASPARLLVMLCDRLVLDLTRGLEAQRTGDFSTAHTQLLHAQEIVLELRASLRTSDWEGGPGLASLYDFLHLELVRANVTRDAGTTEGCLGLVTDLAATWREAAMQTVADR</sequence>
<keyword evidence="6" id="KW-0966">Cell projection</keyword>
<protein>
    <submittedName>
        <fullName evidence="6">Flagellar export chaperone FliS</fullName>
    </submittedName>
</protein>